<reference evidence="3" key="1">
    <citation type="submission" date="2023-07" db="EMBL/GenBank/DDBJ databases">
        <title>30 novel species of actinomycetes from the DSMZ collection.</title>
        <authorList>
            <person name="Nouioui I."/>
        </authorList>
    </citation>
    <scope>NUCLEOTIDE SEQUENCE [LARGE SCALE GENOMIC DNA]</scope>
    <source>
        <strain evidence="3">DSM 42041</strain>
    </source>
</reference>
<comment type="caution">
    <text evidence="2">The sequence shown here is derived from an EMBL/GenBank/DDBJ whole genome shotgun (WGS) entry which is preliminary data.</text>
</comment>
<evidence type="ECO:0000313" key="2">
    <source>
        <dbReference type="EMBL" id="MDT0378893.1"/>
    </source>
</evidence>
<evidence type="ECO:0000259" key="1">
    <source>
        <dbReference type="Pfam" id="PF19054"/>
    </source>
</evidence>
<dbReference type="RefSeq" id="WP_311672728.1">
    <property type="nucleotide sequence ID" value="NZ_JAVREQ010000006.1"/>
</dbReference>
<dbReference type="InterPro" id="IPR010982">
    <property type="entry name" value="Lambda_DNA-bd_dom_sf"/>
</dbReference>
<accession>A0ABU2NRN1</accession>
<feature type="domain" description="DUF5753" evidence="1">
    <location>
        <begin position="89"/>
        <end position="266"/>
    </location>
</feature>
<proteinExistence type="predicted"/>
<dbReference type="Proteomes" id="UP001183414">
    <property type="component" value="Unassembled WGS sequence"/>
</dbReference>
<dbReference type="InterPro" id="IPR001387">
    <property type="entry name" value="Cro/C1-type_HTH"/>
</dbReference>
<dbReference type="CDD" id="cd00093">
    <property type="entry name" value="HTH_XRE"/>
    <property type="match status" value="1"/>
</dbReference>
<dbReference type="InterPro" id="IPR043917">
    <property type="entry name" value="DUF5753"/>
</dbReference>
<organism evidence="2 3">
    <name type="scientific">Streptomyces hazeniae</name>
    <dbReference type="NCBI Taxonomy" id="3075538"/>
    <lineage>
        <taxon>Bacteria</taxon>
        <taxon>Bacillati</taxon>
        <taxon>Actinomycetota</taxon>
        <taxon>Actinomycetes</taxon>
        <taxon>Kitasatosporales</taxon>
        <taxon>Streptomycetaceae</taxon>
        <taxon>Streptomyces</taxon>
    </lineage>
</organism>
<sequence length="271" mass="29533">MAPGMMVVSPAGQYFAEVLRLLRVRVGLSQNELGTRMNYTGAAVSAVETCAKPATDGFIDAAEHALDAGGVIAAAGKYLRLERYPEHFQGFVQLEQQALSVSSFCTQVIDGLLQTESYARAVLRFGFPPLEEEEVDALAAARVERRALLSRKPRCVINIVIEESALRRRLGGPGVMKEQYQHLLDSAALPHVTLQVMEASRSGHAGLQGPAKLVETPDRETLAYMEANGHSTFVSKPAEVGPLAHRHAMISRQALRVEESMKLIEQLTGEL</sequence>
<dbReference type="EMBL" id="JAVREQ010000006">
    <property type="protein sequence ID" value="MDT0378893.1"/>
    <property type="molecule type" value="Genomic_DNA"/>
</dbReference>
<name>A0ABU2NRN1_9ACTN</name>
<dbReference type="Pfam" id="PF19054">
    <property type="entry name" value="DUF5753"/>
    <property type="match status" value="1"/>
</dbReference>
<dbReference type="SUPFAM" id="SSF47413">
    <property type="entry name" value="lambda repressor-like DNA-binding domains"/>
    <property type="match status" value="1"/>
</dbReference>
<protein>
    <submittedName>
        <fullName evidence="2">Helix-turn-helix transcriptional regulator</fullName>
    </submittedName>
</protein>
<evidence type="ECO:0000313" key="3">
    <source>
        <dbReference type="Proteomes" id="UP001183414"/>
    </source>
</evidence>
<gene>
    <name evidence="2" type="ORF">RM572_08920</name>
</gene>
<keyword evidence="3" id="KW-1185">Reference proteome</keyword>